<dbReference type="PANTHER" id="PTHR30160">
    <property type="entry name" value="TETRAACYLDISACCHARIDE 4'-KINASE-RELATED"/>
    <property type="match status" value="1"/>
</dbReference>
<evidence type="ECO:0000313" key="7">
    <source>
        <dbReference type="EMBL" id="CAI3971843.1"/>
    </source>
</evidence>
<dbReference type="InterPro" id="IPR011009">
    <property type="entry name" value="Kinase-like_dom_sf"/>
</dbReference>
<dbReference type="NCBIfam" id="TIGR02195">
    <property type="entry name" value="heptsyl_trn_II"/>
    <property type="match status" value="1"/>
</dbReference>
<evidence type="ECO:0000313" key="10">
    <source>
        <dbReference type="Proteomes" id="UP001152797"/>
    </source>
</evidence>
<comment type="catalytic activity">
    <reaction evidence="5">
        <text>an L-alpha-D-Hep-(1-&gt;5)-[alpha-Kdo-(2-&gt;4)]-alpha-Kdo-(2-&gt;6)-lipid A + ADP-L-glycero-beta-D-manno-heptose = an L-alpha-D-Hep-(1-&gt;3)-L-alpha-D-Hep-(1-&gt;5)-[alpha-Kdo-(2-&gt;4)]-alpha-Kdo-(2-&gt;6)-lipid A + ADP + H(+)</text>
        <dbReference type="Rhea" id="RHEA:74071"/>
        <dbReference type="ChEBI" id="CHEBI:15378"/>
        <dbReference type="ChEBI" id="CHEBI:61506"/>
        <dbReference type="ChEBI" id="CHEBI:193068"/>
        <dbReference type="ChEBI" id="CHEBI:193069"/>
        <dbReference type="ChEBI" id="CHEBI:456216"/>
        <dbReference type="EC" id="2.4.99.24"/>
    </reaction>
</comment>
<keyword evidence="2" id="KW-0808">Transferase</keyword>
<evidence type="ECO:0000313" key="8">
    <source>
        <dbReference type="EMBL" id="CAL1125218.1"/>
    </source>
</evidence>
<feature type="coiled-coil region" evidence="6">
    <location>
        <begin position="539"/>
        <end position="600"/>
    </location>
</feature>
<dbReference type="InterPro" id="IPR051199">
    <property type="entry name" value="LPS_LOS_Heptosyltrfase"/>
</dbReference>
<dbReference type="EC" id="2.4.99.24" evidence="4"/>
<accession>A0A9P1BG15</accession>
<dbReference type="AlphaFoldDB" id="A0A9P1BG15"/>
<dbReference type="PANTHER" id="PTHR30160:SF7">
    <property type="entry name" value="ADP-HEPTOSE--LPS HEPTOSYLTRANSFERASE 2"/>
    <property type="match status" value="1"/>
</dbReference>
<evidence type="ECO:0000256" key="2">
    <source>
        <dbReference type="ARBA" id="ARBA00022679"/>
    </source>
</evidence>
<organism evidence="7">
    <name type="scientific">Cladocopium goreaui</name>
    <dbReference type="NCBI Taxonomy" id="2562237"/>
    <lineage>
        <taxon>Eukaryota</taxon>
        <taxon>Sar</taxon>
        <taxon>Alveolata</taxon>
        <taxon>Dinophyceae</taxon>
        <taxon>Suessiales</taxon>
        <taxon>Symbiodiniaceae</taxon>
        <taxon>Cladocopium</taxon>
    </lineage>
</organism>
<evidence type="ECO:0000313" key="9">
    <source>
        <dbReference type="EMBL" id="CAL4759155.1"/>
    </source>
</evidence>
<dbReference type="SUPFAM" id="SSF53756">
    <property type="entry name" value="UDP-Glycosyltransferase/glycogen phosphorylase"/>
    <property type="match status" value="1"/>
</dbReference>
<sequence length="892" mass="101476">MATPTLRALRAHFGPSARMTGVARPLMSDVLAGTSWLDEIVHFDPRSAKPELRTRAVVAQLKQKQLDTVVLLTNSFRTALLAWRSGAKRRVGFARGGRSLLLTDRLYQAKAGGRFIPAPVLDDYLRLAYKLGCPMESPRIELGTLPADEQAADAAWSKLGISKHESVVVVNTGGAFGAAKQWPAEYFAALTQRMATQLGVRVVVVCGPAERDEARRIAQLARHEKVQSLADEPLSVGLTKACVRRSELMVTTDSGPRHFAAAFGVPVVTLFGPTHIEWSETHYADAAHLQVDVPCGPCQQRTCPLVHHRCMRDLSVQDVYDTAVALLKRRGVMFSFRWVDPEYSPQLSAQQLDQLEPLLARADVETVAPANRGRETVRIRWHHGDEIRVAYLKREHRTRWKDLLRHLFAFRGWWTKARTELHVLQRLQEQGIGCPRPMACMQEGFFRPKACLLLADLGEMRPLPEYLACAMKDADATQRAKFFRSLGGEIARLHAAGVTQPDLYANHVLVADGENAPRFALLDFQRSRIQRRVPTTSRVRDLAALLATLSERAADLHERRLLLDSYIEMSGLTAECTPMVEAIKRRVQKLLRRRKIWEIRESDAVEPREVTRIQTENGEDLWVDAAYWPTLREANLGSFRQVMETTQGTCMRALKDRENWKLELHDPHQQPRAAYLKKHHVKDVSSWLRAKMGARTTTTAGSVEARNVERLRRAGIPAMHVIAYGEKLHESGLSESFVLTEELSGHTQLDHFLRDRFAPRKAGPRDEQSVDLRTLLYDVAAVAKRFHTLGYNHRDFYCCHFFIREPEPGNFEVNLIDLQRVEHRHRLRRRWVVKDLAQLSYSAPSEHISNTDQMAFAKRYFGVTKLRPKDKRMIRAVLAKRRRMQRSLGPHP</sequence>
<evidence type="ECO:0000256" key="4">
    <source>
        <dbReference type="ARBA" id="ARBA00044042"/>
    </source>
</evidence>
<evidence type="ECO:0000256" key="1">
    <source>
        <dbReference type="ARBA" id="ARBA00022676"/>
    </source>
</evidence>
<dbReference type="CDD" id="cd03789">
    <property type="entry name" value="GT9_LPS_heptosyltransferase"/>
    <property type="match status" value="1"/>
</dbReference>
<keyword evidence="10" id="KW-1185">Reference proteome</keyword>
<dbReference type="EMBL" id="CAMXCT030000001">
    <property type="protein sequence ID" value="CAL4759155.1"/>
    <property type="molecule type" value="Genomic_DNA"/>
</dbReference>
<dbReference type="Pfam" id="PF06293">
    <property type="entry name" value="Kdo"/>
    <property type="match status" value="2"/>
</dbReference>
<protein>
    <recommendedName>
        <fullName evidence="4">lipopolysaccharide heptosyltransferase II</fullName>
        <ecNumber evidence="4">2.4.99.24</ecNumber>
    </recommendedName>
</protein>
<keyword evidence="9" id="KW-0418">Kinase</keyword>
<dbReference type="Pfam" id="PF01075">
    <property type="entry name" value="Glyco_transf_9"/>
    <property type="match status" value="1"/>
</dbReference>
<evidence type="ECO:0000256" key="3">
    <source>
        <dbReference type="ARBA" id="ARBA00043995"/>
    </source>
</evidence>
<dbReference type="SUPFAM" id="SSF56112">
    <property type="entry name" value="Protein kinase-like (PK-like)"/>
    <property type="match status" value="2"/>
</dbReference>
<dbReference type="EMBL" id="CAMXCT020000001">
    <property type="protein sequence ID" value="CAL1125218.1"/>
    <property type="molecule type" value="Genomic_DNA"/>
</dbReference>
<reference evidence="8" key="2">
    <citation type="submission" date="2024-04" db="EMBL/GenBank/DDBJ databases">
        <authorList>
            <person name="Chen Y."/>
            <person name="Shah S."/>
            <person name="Dougan E. K."/>
            <person name="Thang M."/>
            <person name="Chan C."/>
        </authorList>
    </citation>
    <scope>NUCLEOTIDE SEQUENCE [LARGE SCALE GENOMIC DNA]</scope>
</reference>
<dbReference type="EMBL" id="CAMXCT010000001">
    <property type="protein sequence ID" value="CAI3971843.1"/>
    <property type="molecule type" value="Genomic_DNA"/>
</dbReference>
<comment type="caution">
    <text evidence="7">The sequence shown here is derived from an EMBL/GenBank/DDBJ whole genome shotgun (WGS) entry which is preliminary data.</text>
</comment>
<dbReference type="Gene3D" id="3.40.50.2000">
    <property type="entry name" value="Glycogen Phosphorylase B"/>
    <property type="match status" value="2"/>
</dbReference>
<name>A0A9P1BG15_9DINO</name>
<keyword evidence="1" id="KW-0328">Glycosyltransferase</keyword>
<proteinExistence type="inferred from homology"/>
<dbReference type="GO" id="GO:0016301">
    <property type="term" value="F:kinase activity"/>
    <property type="evidence" value="ECO:0007669"/>
    <property type="project" value="UniProtKB-KW"/>
</dbReference>
<dbReference type="GO" id="GO:0005829">
    <property type="term" value="C:cytosol"/>
    <property type="evidence" value="ECO:0007669"/>
    <property type="project" value="TreeGrafter"/>
</dbReference>
<comment type="similarity">
    <text evidence="3">Belongs to the glycosyltransferase 9 family.</text>
</comment>
<dbReference type="InterPro" id="IPR002201">
    <property type="entry name" value="Glyco_trans_9"/>
</dbReference>
<evidence type="ECO:0000256" key="5">
    <source>
        <dbReference type="ARBA" id="ARBA00047503"/>
    </source>
</evidence>
<evidence type="ECO:0000256" key="6">
    <source>
        <dbReference type="SAM" id="Coils"/>
    </source>
</evidence>
<dbReference type="InterPro" id="IPR011910">
    <property type="entry name" value="RfaF"/>
</dbReference>
<keyword evidence="6" id="KW-0175">Coiled coil</keyword>
<dbReference type="Proteomes" id="UP001152797">
    <property type="component" value="Unassembled WGS sequence"/>
</dbReference>
<reference evidence="7" key="1">
    <citation type="submission" date="2022-10" db="EMBL/GenBank/DDBJ databases">
        <authorList>
            <person name="Chen Y."/>
            <person name="Dougan E. K."/>
            <person name="Chan C."/>
            <person name="Rhodes N."/>
            <person name="Thang M."/>
        </authorList>
    </citation>
    <scope>NUCLEOTIDE SEQUENCE</scope>
</reference>
<dbReference type="GO" id="GO:0008713">
    <property type="term" value="F:ADP-heptose-lipopolysaccharide heptosyltransferase activity"/>
    <property type="evidence" value="ECO:0007669"/>
    <property type="project" value="UniProtKB-EC"/>
</dbReference>
<gene>
    <name evidence="7" type="ORF">C1SCF055_LOCUS433</name>
</gene>
<dbReference type="OrthoDB" id="10682556at2759"/>